<sequence>MINPWAMKMEQFTRFTPHERARLDALLVGRQRSHAVHADIIAEGAHSDHCHVLLSGIACRYTILPDGERQIMAFLVPGDLCDAEIFVLKRMDHAIGALAPCTTAMIPAGEMKTLLREVSRVSEALWWGTMTDLAVLRERIVDHGRRDATERLAHLLYEMLLRYRMVGQTDGETFDFAITQTDLADATGLTPTHVNRVLQRFREEGLIALRSRRLTVVDPPRLMRIGRFSANYLHLERTLSGDPAVRDRVGDLIDYPAVDYPIDARQGELR</sequence>
<dbReference type="SMART" id="SM00419">
    <property type="entry name" value="HTH_CRP"/>
    <property type="match status" value="1"/>
</dbReference>
<dbReference type="Pfam" id="PF13545">
    <property type="entry name" value="HTH_Crp_2"/>
    <property type="match status" value="1"/>
</dbReference>
<keyword evidence="6" id="KW-1185">Reference proteome</keyword>
<keyword evidence="3" id="KW-0804">Transcription</keyword>
<keyword evidence="1" id="KW-0805">Transcription regulation</keyword>
<accession>A0ABU8H5V5</accession>
<comment type="caution">
    <text evidence="5">The sequence shown here is derived from an EMBL/GenBank/DDBJ whole genome shotgun (WGS) entry which is preliminary data.</text>
</comment>
<dbReference type="InterPro" id="IPR018490">
    <property type="entry name" value="cNMP-bd_dom_sf"/>
</dbReference>
<name>A0ABU8H5V5_9SPHN</name>
<evidence type="ECO:0000259" key="4">
    <source>
        <dbReference type="PROSITE" id="PS51063"/>
    </source>
</evidence>
<dbReference type="EMBL" id="JBBBDM010000008">
    <property type="protein sequence ID" value="MEI5688349.1"/>
    <property type="molecule type" value="Genomic_DNA"/>
</dbReference>
<protein>
    <submittedName>
        <fullName evidence="5">Crp/Fnr family transcriptional regulator</fullName>
    </submittedName>
</protein>
<dbReference type="InterPro" id="IPR000595">
    <property type="entry name" value="cNMP-bd_dom"/>
</dbReference>
<dbReference type="SUPFAM" id="SSF46785">
    <property type="entry name" value="Winged helix' DNA-binding domain"/>
    <property type="match status" value="1"/>
</dbReference>
<reference evidence="5 6" key="1">
    <citation type="journal article" date="2013" name="Int. J. Syst. Evol. Microbiol.">
        <title>Sphingomonas kyungheensis sp. nov., a bacterium with ginsenoside-converting activity isolated from soil of a ginseng field.</title>
        <authorList>
            <person name="Son H.M."/>
            <person name="Yang J.E."/>
            <person name="Park Y."/>
            <person name="Han C.K."/>
            <person name="Kim S.G."/>
            <person name="Kook M."/>
            <person name="Yi T.H."/>
        </authorList>
    </citation>
    <scope>NUCLEOTIDE SEQUENCE [LARGE SCALE GENOMIC DNA]</scope>
    <source>
        <strain evidence="5 6">LMG 26582</strain>
    </source>
</reference>
<evidence type="ECO:0000256" key="1">
    <source>
        <dbReference type="ARBA" id="ARBA00023015"/>
    </source>
</evidence>
<evidence type="ECO:0000256" key="2">
    <source>
        <dbReference type="ARBA" id="ARBA00023125"/>
    </source>
</evidence>
<dbReference type="Proteomes" id="UP001367771">
    <property type="component" value="Unassembled WGS sequence"/>
</dbReference>
<gene>
    <name evidence="5" type="ORF">V8201_14760</name>
</gene>
<proteinExistence type="predicted"/>
<dbReference type="Pfam" id="PF00027">
    <property type="entry name" value="cNMP_binding"/>
    <property type="match status" value="1"/>
</dbReference>
<dbReference type="SUPFAM" id="SSF51206">
    <property type="entry name" value="cAMP-binding domain-like"/>
    <property type="match status" value="1"/>
</dbReference>
<keyword evidence="2" id="KW-0238">DNA-binding</keyword>
<dbReference type="Gene3D" id="1.10.10.10">
    <property type="entry name" value="Winged helix-like DNA-binding domain superfamily/Winged helix DNA-binding domain"/>
    <property type="match status" value="1"/>
</dbReference>
<dbReference type="InterPro" id="IPR050397">
    <property type="entry name" value="Env_Response_Regulators"/>
</dbReference>
<dbReference type="CDD" id="cd00038">
    <property type="entry name" value="CAP_ED"/>
    <property type="match status" value="1"/>
</dbReference>
<dbReference type="Gene3D" id="2.60.120.10">
    <property type="entry name" value="Jelly Rolls"/>
    <property type="match status" value="1"/>
</dbReference>
<dbReference type="InterPro" id="IPR012318">
    <property type="entry name" value="HTH_CRP"/>
</dbReference>
<dbReference type="PANTHER" id="PTHR24567">
    <property type="entry name" value="CRP FAMILY TRANSCRIPTIONAL REGULATORY PROTEIN"/>
    <property type="match status" value="1"/>
</dbReference>
<organism evidence="5 6">
    <name type="scientific">Sphingomonas kyungheensis</name>
    <dbReference type="NCBI Taxonomy" id="1069987"/>
    <lineage>
        <taxon>Bacteria</taxon>
        <taxon>Pseudomonadati</taxon>
        <taxon>Pseudomonadota</taxon>
        <taxon>Alphaproteobacteria</taxon>
        <taxon>Sphingomonadales</taxon>
        <taxon>Sphingomonadaceae</taxon>
        <taxon>Sphingomonas</taxon>
    </lineage>
</organism>
<evidence type="ECO:0000256" key="3">
    <source>
        <dbReference type="ARBA" id="ARBA00023163"/>
    </source>
</evidence>
<feature type="domain" description="HTH crp-type" evidence="4">
    <location>
        <begin position="146"/>
        <end position="220"/>
    </location>
</feature>
<dbReference type="RefSeq" id="WP_336545750.1">
    <property type="nucleotide sequence ID" value="NZ_JBBBDM010000008.1"/>
</dbReference>
<dbReference type="InterPro" id="IPR036388">
    <property type="entry name" value="WH-like_DNA-bd_sf"/>
</dbReference>
<dbReference type="InterPro" id="IPR036390">
    <property type="entry name" value="WH_DNA-bd_sf"/>
</dbReference>
<evidence type="ECO:0000313" key="5">
    <source>
        <dbReference type="EMBL" id="MEI5688349.1"/>
    </source>
</evidence>
<dbReference type="PROSITE" id="PS51063">
    <property type="entry name" value="HTH_CRP_2"/>
    <property type="match status" value="1"/>
</dbReference>
<dbReference type="InterPro" id="IPR014710">
    <property type="entry name" value="RmlC-like_jellyroll"/>
</dbReference>
<dbReference type="PANTHER" id="PTHR24567:SF68">
    <property type="entry name" value="DNA-BINDING TRANSCRIPTIONAL DUAL REGULATOR CRP"/>
    <property type="match status" value="1"/>
</dbReference>
<dbReference type="CDD" id="cd00092">
    <property type="entry name" value="HTH_CRP"/>
    <property type="match status" value="1"/>
</dbReference>
<evidence type="ECO:0000313" key="6">
    <source>
        <dbReference type="Proteomes" id="UP001367771"/>
    </source>
</evidence>